<dbReference type="EMBL" id="CGIG01000001">
    <property type="protein sequence ID" value="CPR20014.1"/>
    <property type="molecule type" value="Genomic_DNA"/>
</dbReference>
<sequence length="395" mass="45283">MPIYNVSTRINSNVSPDSILYDLCIYRMDSERNKYILLDVKLQPLTRNYETQKHATQETKDALFTIYIMEVVLYRKTMLKTMCVSPTPFRKMYTLQELSMNKAYSEIKRENPCYFETAGQLRPVSEGDNTKRLKLSLPERAFIAKEYPVGSYLDPFEKNLIEDQIQARFNKMNYPTQGWGSLCGPAALFYCLQMDRPDVYAQTARDLWLYGKAKIGRLEIAPGDECRHPSGPFYDTTSQIPYPMILGVDWITLASLRDSENTILSYDSVSSPVAGVTMSNALSEWFEKIGYEKIFDNVSINRIQTQEIALLNSYIKKGCKVITLICDNLLVNGSPNPIIYPTHWVVWDGEAKVNNGYVSLDLFSWGQIQSYVRPNMTMDMFASRIFGGLVFKPLI</sequence>
<dbReference type="OrthoDB" id="8177309at2"/>
<evidence type="ECO:0000313" key="1">
    <source>
        <dbReference type="EMBL" id="CPR20014.1"/>
    </source>
</evidence>
<dbReference type="Proteomes" id="UP000044377">
    <property type="component" value="Unassembled WGS sequence"/>
</dbReference>
<evidence type="ECO:0000313" key="2">
    <source>
        <dbReference type="Proteomes" id="UP000044377"/>
    </source>
</evidence>
<gene>
    <name evidence="1" type="ORF">BN1221_04086c</name>
</gene>
<dbReference type="STRING" id="1109412.BN1221_04086c"/>
<keyword evidence="2" id="KW-1185">Reference proteome</keyword>
<name>A0A0G4K101_9GAMM</name>
<accession>A0A0G4K101</accession>
<reference evidence="2" key="1">
    <citation type="submission" date="2015-01" db="EMBL/GenBank/DDBJ databases">
        <authorList>
            <person name="Paterson Steve"/>
        </authorList>
    </citation>
    <scope>NUCLEOTIDE SEQUENCE [LARGE SCALE GENOMIC DNA]</scope>
    <source>
        <strain evidence="2">OBR1</strain>
    </source>
</reference>
<proteinExistence type="predicted"/>
<protein>
    <submittedName>
        <fullName evidence="1">Uncharacterized protein</fullName>
    </submittedName>
</protein>
<dbReference type="AlphaFoldDB" id="A0A0G4K101"/>
<organism evidence="1 2">
    <name type="scientific">Brenneria goodwinii</name>
    <dbReference type="NCBI Taxonomy" id="1109412"/>
    <lineage>
        <taxon>Bacteria</taxon>
        <taxon>Pseudomonadati</taxon>
        <taxon>Pseudomonadota</taxon>
        <taxon>Gammaproteobacteria</taxon>
        <taxon>Enterobacterales</taxon>
        <taxon>Pectobacteriaceae</taxon>
        <taxon>Brenneria</taxon>
    </lineage>
</organism>